<feature type="active site" evidence="8">
    <location>
        <position position="433"/>
    </location>
</feature>
<dbReference type="SUPFAM" id="SSF48208">
    <property type="entry name" value="Six-hairpin glycosidases"/>
    <property type="match status" value="1"/>
</dbReference>
<sequence>MQTIWIVVMLISIAPSEIYTMTKYDYNHVLDLSLRFYEAQRSGKLPKDNRIPWRGDSALNDKGQRGEDLTGGYYDAGDFVKFGFTMASTITLLAWGFLSYRDAYIAAGQEKYGLSAIKWASDYFIKCHVNDTEFYGQVGDFTLDHKFWGRPEELNMSRPAYKIDTEHPGSDLAGETAAALAAVSIIYKFDDPDYSAKCLMHARQLYQFATQFRGLYHEAIIGAAQYYESTDYGDELTWAAAWLYKATGEVRYLDDAEHHYMMYRLKERPNEFFYNKKVAGVQILLAQLTHQQEYVEAAQAFCDFTVDLQKRTPKGLVYIDKFGTLCHAANVAFICLEAADAGISPLKYQEFARSQIHYMLGDAGRSYVVGFGNNPPQQPHHAASSCPDVPEPCGWQEYQHDGPNHQLLKGALVSGPDENDYYLDKRRDYVYNEVTLDYNAGFQSAVAGLRHLQLLEEAKNATRYKSKDK</sequence>
<dbReference type="InterPro" id="IPR001701">
    <property type="entry name" value="Glyco_hydro_9"/>
</dbReference>
<evidence type="ECO:0000256" key="7">
    <source>
        <dbReference type="ARBA" id="ARBA00023326"/>
    </source>
</evidence>
<dbReference type="Gene3D" id="1.50.10.10">
    <property type="match status" value="1"/>
</dbReference>
<dbReference type="PANTHER" id="PTHR22298">
    <property type="entry name" value="ENDO-1,4-BETA-GLUCANASE"/>
    <property type="match status" value="1"/>
</dbReference>
<dbReference type="InterPro" id="IPR008928">
    <property type="entry name" value="6-hairpin_glycosidase_sf"/>
</dbReference>
<feature type="active site" evidence="8">
    <location>
        <position position="424"/>
    </location>
</feature>
<evidence type="ECO:0000256" key="3">
    <source>
        <dbReference type="ARBA" id="ARBA00022801"/>
    </source>
</evidence>
<dbReference type="PROSITE" id="PS00698">
    <property type="entry name" value="GH9_3"/>
    <property type="match status" value="1"/>
</dbReference>
<evidence type="ECO:0000256" key="8">
    <source>
        <dbReference type="PROSITE-ProRule" id="PRU10060"/>
    </source>
</evidence>
<evidence type="ECO:0000256" key="6">
    <source>
        <dbReference type="ARBA" id="ARBA00023295"/>
    </source>
</evidence>
<keyword evidence="9" id="KW-0732">Signal</keyword>
<dbReference type="EC" id="3.2.1.4" evidence="9"/>
<dbReference type="GO" id="GO:0008810">
    <property type="term" value="F:cellulase activity"/>
    <property type="evidence" value="ECO:0007669"/>
    <property type="project" value="UniProtKB-EC"/>
</dbReference>
<feature type="domain" description="Glycoside hydrolase family 9" evidence="10">
    <location>
        <begin position="26"/>
        <end position="445"/>
    </location>
</feature>
<dbReference type="Pfam" id="PF00759">
    <property type="entry name" value="Glyco_hydro_9"/>
    <property type="match status" value="1"/>
</dbReference>
<comment type="catalytic activity">
    <reaction evidence="1 9">
        <text>Endohydrolysis of (1-&gt;4)-beta-D-glucosidic linkages in cellulose, lichenin and cereal beta-D-glucans.</text>
        <dbReference type="EC" id="3.2.1.4"/>
    </reaction>
</comment>
<keyword evidence="5 8" id="KW-0119">Carbohydrate metabolism</keyword>
<keyword evidence="6 8" id="KW-0326">Glycosidase</keyword>
<comment type="similarity">
    <text evidence="2 8 9">Belongs to the glycosyl hydrolase 9 (cellulase E) family.</text>
</comment>
<dbReference type="InterPro" id="IPR012341">
    <property type="entry name" value="6hp_glycosidase-like_sf"/>
</dbReference>
<evidence type="ECO:0000256" key="1">
    <source>
        <dbReference type="ARBA" id="ARBA00000966"/>
    </source>
</evidence>
<dbReference type="InterPro" id="IPR033126">
    <property type="entry name" value="Glyco_hydro_9_Asp/Glu_AS"/>
</dbReference>
<name>A0A288Q8C0_9NEOP</name>
<keyword evidence="3 8" id="KW-0378">Hydrolase</keyword>
<evidence type="ECO:0000256" key="9">
    <source>
        <dbReference type="RuleBase" id="RU361166"/>
    </source>
</evidence>
<evidence type="ECO:0000256" key="4">
    <source>
        <dbReference type="ARBA" id="ARBA00023001"/>
    </source>
</evidence>
<keyword evidence="4 9" id="KW-0136">Cellulose degradation</keyword>
<dbReference type="SMR" id="A0A288Q8C0"/>
<dbReference type="EMBL" id="KU881649">
    <property type="protein sequence ID" value="AOV94253.1"/>
    <property type="molecule type" value="mRNA"/>
</dbReference>
<feature type="chain" id="PRO_5011818875" description="Endoglucanase" evidence="9">
    <location>
        <begin position="19"/>
        <end position="469"/>
    </location>
</feature>
<evidence type="ECO:0000256" key="2">
    <source>
        <dbReference type="ARBA" id="ARBA00007072"/>
    </source>
</evidence>
<feature type="signal peptide" evidence="9">
    <location>
        <begin position="1"/>
        <end position="18"/>
    </location>
</feature>
<reference evidence="11" key="1">
    <citation type="submission" date="2016-03" db="EMBL/GenBank/DDBJ databases">
        <title>Discovery and Characterization of the Webspinner Antipaluria urichii cellulases.</title>
        <authorList>
            <person name="Shelomi M."/>
        </authorList>
    </citation>
    <scope>NUCLEOTIDE SEQUENCE</scope>
    <source>
        <strain evidence="11">ANU4</strain>
        <tissue evidence="11">Whole organism</tissue>
    </source>
</reference>
<evidence type="ECO:0000313" key="11">
    <source>
        <dbReference type="EMBL" id="AOV94253.1"/>
    </source>
</evidence>
<protein>
    <recommendedName>
        <fullName evidence="9">Endoglucanase</fullName>
        <ecNumber evidence="9">3.2.1.4</ecNumber>
    </recommendedName>
</protein>
<dbReference type="AlphaFoldDB" id="A0A288Q8C0"/>
<proteinExistence type="evidence at transcript level"/>
<evidence type="ECO:0000259" key="10">
    <source>
        <dbReference type="Pfam" id="PF00759"/>
    </source>
</evidence>
<accession>A0A288Q8C0</accession>
<keyword evidence="7 8" id="KW-0624">Polysaccharide degradation</keyword>
<organism evidence="11">
    <name type="scientific">Antipaluria urichi</name>
    <dbReference type="NCBI Taxonomy" id="270842"/>
    <lineage>
        <taxon>Eukaryota</taxon>
        <taxon>Metazoa</taxon>
        <taxon>Ecdysozoa</taxon>
        <taxon>Arthropoda</taxon>
        <taxon>Hexapoda</taxon>
        <taxon>Insecta</taxon>
        <taxon>Pterygota</taxon>
        <taxon>Neoptera</taxon>
        <taxon>Polyneoptera</taxon>
        <taxon>Embioptera</taxon>
        <taxon>Clothodidae</taxon>
        <taxon>Antipaluria</taxon>
    </lineage>
</organism>
<evidence type="ECO:0000256" key="5">
    <source>
        <dbReference type="ARBA" id="ARBA00023277"/>
    </source>
</evidence>
<dbReference type="GO" id="GO:0030245">
    <property type="term" value="P:cellulose catabolic process"/>
    <property type="evidence" value="ECO:0007669"/>
    <property type="project" value="UniProtKB-KW"/>
</dbReference>